<evidence type="ECO:0000256" key="1">
    <source>
        <dbReference type="ARBA" id="ARBA00009684"/>
    </source>
</evidence>
<evidence type="ECO:0000256" key="3">
    <source>
        <dbReference type="ARBA" id="ARBA00017473"/>
    </source>
</evidence>
<keyword evidence="7 10" id="KW-0067">ATP-binding</keyword>
<accession>A0ABV2CMU7</accession>
<comment type="function">
    <text evidence="10">Catalyzes the phosphorylation of the position 2 hydroxy group of 4-diphosphocytidyl-2C-methyl-D-erythritol.</text>
</comment>
<keyword evidence="5 10" id="KW-0547">Nucleotide-binding</keyword>
<feature type="domain" description="GHMP kinase N-terminal" evidence="11">
    <location>
        <begin position="71"/>
        <end position="147"/>
    </location>
</feature>
<dbReference type="Pfam" id="PF00288">
    <property type="entry name" value="GHMP_kinases_N"/>
    <property type="match status" value="1"/>
</dbReference>
<evidence type="ECO:0000256" key="5">
    <source>
        <dbReference type="ARBA" id="ARBA00022741"/>
    </source>
</evidence>
<feature type="active site" evidence="10">
    <location>
        <position position="140"/>
    </location>
</feature>
<keyword evidence="6 10" id="KW-0418">Kinase</keyword>
<proteinExistence type="inferred from homology"/>
<dbReference type="InterPro" id="IPR004424">
    <property type="entry name" value="IspE"/>
</dbReference>
<dbReference type="InterPro" id="IPR014721">
    <property type="entry name" value="Ribsml_uS5_D2-typ_fold_subgr"/>
</dbReference>
<dbReference type="InterPro" id="IPR006204">
    <property type="entry name" value="GHMP_kinase_N_dom"/>
</dbReference>
<keyword evidence="8 10" id="KW-0414">Isoprene biosynthesis</keyword>
<dbReference type="InterPro" id="IPR036554">
    <property type="entry name" value="GHMP_kinase_C_sf"/>
</dbReference>
<comment type="catalytic activity">
    <reaction evidence="10">
        <text>4-CDP-2-C-methyl-D-erythritol + ATP = 4-CDP-2-C-methyl-D-erythritol 2-phosphate + ADP + H(+)</text>
        <dbReference type="Rhea" id="RHEA:18437"/>
        <dbReference type="ChEBI" id="CHEBI:15378"/>
        <dbReference type="ChEBI" id="CHEBI:30616"/>
        <dbReference type="ChEBI" id="CHEBI:57823"/>
        <dbReference type="ChEBI" id="CHEBI:57919"/>
        <dbReference type="ChEBI" id="CHEBI:456216"/>
        <dbReference type="EC" id="2.7.1.148"/>
    </reaction>
</comment>
<evidence type="ECO:0000256" key="8">
    <source>
        <dbReference type="ARBA" id="ARBA00023229"/>
    </source>
</evidence>
<comment type="caution">
    <text evidence="13">The sequence shown here is derived from an EMBL/GenBank/DDBJ whole genome shotgun (WGS) entry which is preliminary data.</text>
</comment>
<dbReference type="HAMAP" id="MF_00061">
    <property type="entry name" value="IspE"/>
    <property type="match status" value="1"/>
</dbReference>
<dbReference type="NCBIfam" id="TIGR00154">
    <property type="entry name" value="ispE"/>
    <property type="match status" value="1"/>
</dbReference>
<dbReference type="EMBL" id="JBEWLZ010000002">
    <property type="protein sequence ID" value="MET1489132.1"/>
    <property type="molecule type" value="Genomic_DNA"/>
</dbReference>
<dbReference type="InterPro" id="IPR020568">
    <property type="entry name" value="Ribosomal_Su5_D2-typ_SF"/>
</dbReference>
<dbReference type="Gene3D" id="3.30.70.890">
    <property type="entry name" value="GHMP kinase, C-terminal domain"/>
    <property type="match status" value="1"/>
</dbReference>
<evidence type="ECO:0000313" key="14">
    <source>
        <dbReference type="Proteomes" id="UP001548590"/>
    </source>
</evidence>
<comment type="pathway">
    <text evidence="10">Isoprenoid biosynthesis; isopentenyl diphosphate biosynthesis via DXP pathway; isopentenyl diphosphate from 1-deoxy-D-xylulose 5-phosphate: step 3/6.</text>
</comment>
<protein>
    <recommendedName>
        <fullName evidence="3 10">4-diphosphocytidyl-2-C-methyl-D-erythritol kinase</fullName>
        <shortName evidence="10">CMK</shortName>
        <ecNumber evidence="2 10">2.7.1.148</ecNumber>
    </recommendedName>
    <alternativeName>
        <fullName evidence="9 10">4-(cytidine-5'-diphospho)-2-C-methyl-D-erythritol kinase</fullName>
    </alternativeName>
</protein>
<evidence type="ECO:0000256" key="7">
    <source>
        <dbReference type="ARBA" id="ARBA00022840"/>
    </source>
</evidence>
<comment type="similarity">
    <text evidence="1 10">Belongs to the GHMP kinase family. IspE subfamily.</text>
</comment>
<dbReference type="PIRSF" id="PIRSF010376">
    <property type="entry name" value="IspE"/>
    <property type="match status" value="1"/>
</dbReference>
<feature type="active site" evidence="10">
    <location>
        <position position="15"/>
    </location>
</feature>
<feature type="binding site" evidence="10">
    <location>
        <begin position="98"/>
        <end position="108"/>
    </location>
    <ligand>
        <name>ATP</name>
        <dbReference type="ChEBI" id="CHEBI:30616"/>
    </ligand>
</feature>
<dbReference type="RefSeq" id="WP_345924261.1">
    <property type="nucleotide sequence ID" value="NZ_JBDIVF010000001.1"/>
</dbReference>
<dbReference type="NCBIfam" id="NF011202">
    <property type="entry name" value="PRK14608.1"/>
    <property type="match status" value="1"/>
</dbReference>
<keyword evidence="14" id="KW-1185">Reference proteome</keyword>
<dbReference type="Proteomes" id="UP001548590">
    <property type="component" value="Unassembled WGS sequence"/>
</dbReference>
<dbReference type="EC" id="2.7.1.148" evidence="2 10"/>
<evidence type="ECO:0000256" key="6">
    <source>
        <dbReference type="ARBA" id="ARBA00022777"/>
    </source>
</evidence>
<reference evidence="13 14" key="1">
    <citation type="submission" date="2024-07" db="EMBL/GenBank/DDBJ databases">
        <title>Uliginosibacterium paludis KCTC:42655.</title>
        <authorList>
            <person name="Kim M.K."/>
        </authorList>
    </citation>
    <scope>NUCLEOTIDE SEQUENCE [LARGE SCALE GENOMIC DNA]</scope>
    <source>
        <strain evidence="13 14">KCTC 42655</strain>
    </source>
</reference>
<dbReference type="PANTHER" id="PTHR43527">
    <property type="entry name" value="4-DIPHOSPHOCYTIDYL-2-C-METHYL-D-ERYTHRITOL KINASE, CHLOROPLASTIC"/>
    <property type="match status" value="1"/>
</dbReference>
<dbReference type="PANTHER" id="PTHR43527:SF2">
    <property type="entry name" value="4-DIPHOSPHOCYTIDYL-2-C-METHYL-D-ERYTHRITOL KINASE, CHLOROPLASTIC"/>
    <property type="match status" value="1"/>
</dbReference>
<sequence>MAALDDFLHCPAPAKINLFLHVTGRRPDGYHLLQTAFRMIDRGDTLGFSLRQDGEIRRTRDIPGVPEETDLVVRAARLLQQKTGCRLGADIRLDKHLPMGGGLGGGSSDAATTLLALNRLWQLGCTRSELQTWSLALGADVPFFIFGETAWAEGVGEALRPLALPPAWYVIIEPPVSVPTPEIFRAKDLTRDTPMLIMPGFAAEQTNALLEQQGRNDLQKVACRLYPEVQSALDALGKFGAARMSGSGACVFLPCTSEQQAAGVAEAVRSEWRVWHAPSLDRHPMHAWVED</sequence>
<feature type="domain" description="GHMP kinase C-terminal" evidence="12">
    <location>
        <begin position="206"/>
        <end position="273"/>
    </location>
</feature>
<evidence type="ECO:0000256" key="2">
    <source>
        <dbReference type="ARBA" id="ARBA00012052"/>
    </source>
</evidence>
<dbReference type="Gene3D" id="3.30.230.10">
    <property type="match status" value="1"/>
</dbReference>
<evidence type="ECO:0000256" key="10">
    <source>
        <dbReference type="HAMAP-Rule" id="MF_00061"/>
    </source>
</evidence>
<name>A0ABV2CMU7_9RHOO</name>
<dbReference type="InterPro" id="IPR013750">
    <property type="entry name" value="GHMP_kinase_C_dom"/>
</dbReference>
<evidence type="ECO:0000259" key="12">
    <source>
        <dbReference type="Pfam" id="PF08544"/>
    </source>
</evidence>
<evidence type="ECO:0000313" key="13">
    <source>
        <dbReference type="EMBL" id="MET1489132.1"/>
    </source>
</evidence>
<dbReference type="Pfam" id="PF08544">
    <property type="entry name" value="GHMP_kinases_C"/>
    <property type="match status" value="1"/>
</dbReference>
<evidence type="ECO:0000256" key="9">
    <source>
        <dbReference type="ARBA" id="ARBA00032554"/>
    </source>
</evidence>
<evidence type="ECO:0000256" key="4">
    <source>
        <dbReference type="ARBA" id="ARBA00022679"/>
    </source>
</evidence>
<organism evidence="13 14">
    <name type="scientific">Uliginosibacterium paludis</name>
    <dbReference type="NCBI Taxonomy" id="1615952"/>
    <lineage>
        <taxon>Bacteria</taxon>
        <taxon>Pseudomonadati</taxon>
        <taxon>Pseudomonadota</taxon>
        <taxon>Betaproteobacteria</taxon>
        <taxon>Rhodocyclales</taxon>
        <taxon>Zoogloeaceae</taxon>
        <taxon>Uliginosibacterium</taxon>
    </lineage>
</organism>
<keyword evidence="4 10" id="KW-0808">Transferase</keyword>
<dbReference type="GO" id="GO:0050515">
    <property type="term" value="F:4-(cytidine 5'-diphospho)-2-C-methyl-D-erythritol kinase activity"/>
    <property type="evidence" value="ECO:0007669"/>
    <property type="project" value="UniProtKB-EC"/>
</dbReference>
<evidence type="ECO:0000259" key="11">
    <source>
        <dbReference type="Pfam" id="PF00288"/>
    </source>
</evidence>
<dbReference type="SUPFAM" id="SSF55060">
    <property type="entry name" value="GHMP Kinase, C-terminal domain"/>
    <property type="match status" value="1"/>
</dbReference>
<dbReference type="SUPFAM" id="SSF54211">
    <property type="entry name" value="Ribosomal protein S5 domain 2-like"/>
    <property type="match status" value="1"/>
</dbReference>
<gene>
    <name evidence="10 13" type="primary">ispE</name>
    <name evidence="13" type="ORF">ABVT11_04790</name>
</gene>